<gene>
    <name evidence="1" type="ORF">AQUCO_00901015v1</name>
</gene>
<proteinExistence type="predicted"/>
<dbReference type="AlphaFoldDB" id="A0A2G5EGY3"/>
<protein>
    <submittedName>
        <fullName evidence="1">Uncharacterized protein</fullName>
    </submittedName>
</protein>
<dbReference type="InParanoid" id="A0A2G5EGY3"/>
<dbReference type="OrthoDB" id="348976at2759"/>
<organism evidence="1 2">
    <name type="scientific">Aquilegia coerulea</name>
    <name type="common">Rocky mountain columbine</name>
    <dbReference type="NCBI Taxonomy" id="218851"/>
    <lineage>
        <taxon>Eukaryota</taxon>
        <taxon>Viridiplantae</taxon>
        <taxon>Streptophyta</taxon>
        <taxon>Embryophyta</taxon>
        <taxon>Tracheophyta</taxon>
        <taxon>Spermatophyta</taxon>
        <taxon>Magnoliopsida</taxon>
        <taxon>Ranunculales</taxon>
        <taxon>Ranunculaceae</taxon>
        <taxon>Thalictroideae</taxon>
        <taxon>Aquilegia</taxon>
    </lineage>
</organism>
<sequence length="76" mass="8858">MESLYQHLNTLNINPLSPGPSAFFHLLLLQVSSDSIEYPRKLSLVVLLLPYFYRAPSFVYEHKLKVNQEYLFLITS</sequence>
<dbReference type="EMBL" id="KZ305026">
    <property type="protein sequence ID" value="PIA54827.1"/>
    <property type="molecule type" value="Genomic_DNA"/>
</dbReference>
<reference evidence="1 2" key="1">
    <citation type="submission" date="2017-09" db="EMBL/GenBank/DDBJ databases">
        <title>WGS assembly of Aquilegia coerulea Goldsmith.</title>
        <authorList>
            <person name="Hodges S."/>
            <person name="Kramer E."/>
            <person name="Nordborg M."/>
            <person name="Tomkins J."/>
            <person name="Borevitz J."/>
            <person name="Derieg N."/>
            <person name="Yan J."/>
            <person name="Mihaltcheva S."/>
            <person name="Hayes R.D."/>
            <person name="Rokhsar D."/>
        </authorList>
    </citation>
    <scope>NUCLEOTIDE SEQUENCE [LARGE SCALE GENOMIC DNA]</scope>
    <source>
        <strain evidence="2">cv. Goldsmith</strain>
    </source>
</reference>
<evidence type="ECO:0000313" key="1">
    <source>
        <dbReference type="EMBL" id="PIA54827.1"/>
    </source>
</evidence>
<dbReference type="Proteomes" id="UP000230069">
    <property type="component" value="Unassembled WGS sequence"/>
</dbReference>
<keyword evidence="2" id="KW-1185">Reference proteome</keyword>
<accession>A0A2G5EGY3</accession>
<evidence type="ECO:0000313" key="2">
    <source>
        <dbReference type="Proteomes" id="UP000230069"/>
    </source>
</evidence>
<name>A0A2G5EGY3_AQUCA</name>